<feature type="transmembrane region" description="Helical" evidence="6">
    <location>
        <begin position="28"/>
        <end position="52"/>
    </location>
</feature>
<organism evidence="7 8">
    <name type="scientific">Paraburkholderia acidicola</name>
    <dbReference type="NCBI Taxonomy" id="1912599"/>
    <lineage>
        <taxon>Bacteria</taxon>
        <taxon>Pseudomonadati</taxon>
        <taxon>Pseudomonadota</taxon>
        <taxon>Betaproteobacteria</taxon>
        <taxon>Burkholderiales</taxon>
        <taxon>Burkholderiaceae</taxon>
        <taxon>Paraburkholderia</taxon>
    </lineage>
</organism>
<comment type="caution">
    <text evidence="7">The sequence shown here is derived from an EMBL/GenBank/DDBJ whole genome shotgun (WGS) entry which is preliminary data.</text>
</comment>
<feature type="transmembrane region" description="Helical" evidence="6">
    <location>
        <begin position="101"/>
        <end position="127"/>
    </location>
</feature>
<feature type="transmembrane region" description="Helical" evidence="6">
    <location>
        <begin position="243"/>
        <end position="263"/>
    </location>
</feature>
<dbReference type="PIRSF" id="PIRSF006060">
    <property type="entry name" value="AA_transporter"/>
    <property type="match status" value="1"/>
</dbReference>
<dbReference type="PANTHER" id="PTHR42770">
    <property type="entry name" value="AMINO ACID TRANSPORTER-RELATED"/>
    <property type="match status" value="1"/>
</dbReference>
<feature type="transmembrane region" description="Helical" evidence="6">
    <location>
        <begin position="348"/>
        <end position="368"/>
    </location>
</feature>
<feature type="transmembrane region" description="Helical" evidence="6">
    <location>
        <begin position="208"/>
        <end position="231"/>
    </location>
</feature>
<keyword evidence="2" id="KW-1003">Cell membrane</keyword>
<feature type="transmembrane region" description="Helical" evidence="6">
    <location>
        <begin position="443"/>
        <end position="463"/>
    </location>
</feature>
<keyword evidence="3 6" id="KW-0812">Transmembrane</keyword>
<dbReference type="PANTHER" id="PTHR42770:SF16">
    <property type="entry name" value="AMINO ACID PERMEASE"/>
    <property type="match status" value="1"/>
</dbReference>
<keyword evidence="4 6" id="KW-1133">Transmembrane helix</keyword>
<feature type="transmembrane region" description="Helical" evidence="6">
    <location>
        <begin position="413"/>
        <end position="431"/>
    </location>
</feature>
<dbReference type="Proteomes" id="UP001469089">
    <property type="component" value="Unassembled WGS sequence"/>
</dbReference>
<accession>A0ABV1LF77</accession>
<evidence type="ECO:0000256" key="4">
    <source>
        <dbReference type="ARBA" id="ARBA00022989"/>
    </source>
</evidence>
<protein>
    <submittedName>
        <fullName evidence="7">APC family permease</fullName>
    </submittedName>
</protein>
<evidence type="ECO:0000313" key="8">
    <source>
        <dbReference type="Proteomes" id="UP001469089"/>
    </source>
</evidence>
<dbReference type="InterPro" id="IPR050367">
    <property type="entry name" value="APC_superfamily"/>
</dbReference>
<evidence type="ECO:0000256" key="6">
    <source>
        <dbReference type="SAM" id="Phobius"/>
    </source>
</evidence>
<comment type="subcellular location">
    <subcellularLocation>
        <location evidence="1">Cell membrane</location>
        <topology evidence="1">Multi-pass membrane protein</topology>
    </subcellularLocation>
</comment>
<dbReference type="Pfam" id="PF13520">
    <property type="entry name" value="AA_permease_2"/>
    <property type="match status" value="1"/>
</dbReference>
<feature type="transmembrane region" description="Helical" evidence="6">
    <location>
        <begin position="167"/>
        <end position="188"/>
    </location>
</feature>
<feature type="transmembrane region" description="Helical" evidence="6">
    <location>
        <begin position="139"/>
        <end position="155"/>
    </location>
</feature>
<evidence type="ECO:0000313" key="7">
    <source>
        <dbReference type="EMBL" id="MEQ5837978.1"/>
    </source>
</evidence>
<dbReference type="Gene3D" id="1.20.1740.10">
    <property type="entry name" value="Amino acid/polyamine transporter I"/>
    <property type="match status" value="1"/>
</dbReference>
<keyword evidence="5 6" id="KW-0472">Membrane</keyword>
<feature type="transmembrane region" description="Helical" evidence="6">
    <location>
        <begin position="380"/>
        <end position="401"/>
    </location>
</feature>
<dbReference type="EMBL" id="JAOALG010000001">
    <property type="protein sequence ID" value="MEQ5837978.1"/>
    <property type="molecule type" value="Genomic_DNA"/>
</dbReference>
<evidence type="ECO:0000256" key="5">
    <source>
        <dbReference type="ARBA" id="ARBA00023136"/>
    </source>
</evidence>
<keyword evidence="8" id="KW-1185">Reference proteome</keyword>
<evidence type="ECO:0000256" key="3">
    <source>
        <dbReference type="ARBA" id="ARBA00022692"/>
    </source>
</evidence>
<feature type="transmembrane region" description="Helical" evidence="6">
    <location>
        <begin position="294"/>
        <end position="314"/>
    </location>
</feature>
<evidence type="ECO:0000256" key="2">
    <source>
        <dbReference type="ARBA" id="ARBA00022475"/>
    </source>
</evidence>
<dbReference type="RefSeq" id="WP_349540892.1">
    <property type="nucleotide sequence ID" value="NZ_JAOALG010000001.1"/>
</dbReference>
<sequence length="469" mass="48694">MSKPASALTGDDHHGSVGLRGNLTTSSIALLIIAAAAPLGVVIGQTPVGFMLGNGPGLVGTFILAGLLIVCFAAGYSALIRDIPGAGAFYNYLSVVFGKKVGTGAALVALAAYLMNCSALAAGGGYFTDLVLQSFNIHVGWKLLSACYVIVVAILGRSNVDIAAKFVVPLVLAEFAIIILLAVAIIYHKGMAAFPYQAVAPAFVFKKGFGFALMTGLSAFIGVESAALYVLEARDPSRAIPRATLGAVILISIAYLVSIWTIVGAVGANGIQALAAKEQGDLVLGVMQTNAGEAVAGIAAIMVCTSVFACYLSLHNAATRYVFTLAQRRVMPGALAVVNPKHGSPSRASLVVTIFVALVAGVPALLNVDPYTVLFPSEMALSTIGIIALQAAVAIATIVHFRRKRDSRVWVSFVYPLIGAIGLLTATWLVASNYPALTGSTSVLLNSAPILLVVVFFYGWLVTRSDRGY</sequence>
<proteinExistence type="predicted"/>
<reference evidence="7 8" key="1">
    <citation type="journal article" date="2024" name="Chem. Sci.">
        <title>Discovery of a lagriamide polyketide by integrated genome mining, isotopic labeling, and untargeted metabolomics.</title>
        <authorList>
            <person name="Fergusson C.H."/>
            <person name="Saulog J."/>
            <person name="Paulo B.S."/>
            <person name="Wilson D.M."/>
            <person name="Liu D.Y."/>
            <person name="Morehouse N.J."/>
            <person name="Waterworth S."/>
            <person name="Barkei J."/>
            <person name="Gray C.A."/>
            <person name="Kwan J.C."/>
            <person name="Eustaquio A.S."/>
            <person name="Linington R.G."/>
        </authorList>
    </citation>
    <scope>NUCLEOTIDE SEQUENCE [LARGE SCALE GENOMIC DNA]</scope>
    <source>
        <strain evidence="7 8">RL17-338-BIF-B</strain>
    </source>
</reference>
<name>A0ABV1LF77_9BURK</name>
<feature type="transmembrane region" description="Helical" evidence="6">
    <location>
        <begin position="58"/>
        <end position="80"/>
    </location>
</feature>
<evidence type="ECO:0000256" key="1">
    <source>
        <dbReference type="ARBA" id="ARBA00004651"/>
    </source>
</evidence>
<dbReference type="InterPro" id="IPR002293">
    <property type="entry name" value="AA/rel_permease1"/>
</dbReference>
<gene>
    <name evidence="7" type="ORF">N0A02_00810</name>
</gene>